<comment type="cofactor">
    <cofactor evidence="3">
        <name>FAD</name>
        <dbReference type="ChEBI" id="CHEBI:57692"/>
    </cofactor>
    <text evidence="3">Binds 1 FAD per subunit.</text>
</comment>
<dbReference type="GO" id="GO:0050660">
    <property type="term" value="F:flavin adenine dinucleotide binding"/>
    <property type="evidence" value="ECO:0007669"/>
    <property type="project" value="UniProtKB-UniRule"/>
</dbReference>
<feature type="site" description="Moves into active site upon enzyme activation, plays a role in electron transfer" evidence="3">
    <location>
        <position position="466"/>
    </location>
</feature>
<dbReference type="Pfam" id="PF02776">
    <property type="entry name" value="TPP_enzyme_N"/>
    <property type="match status" value="1"/>
</dbReference>
<dbReference type="GO" id="GO:0008289">
    <property type="term" value="F:lipid binding"/>
    <property type="evidence" value="ECO:0007669"/>
    <property type="project" value="UniProtKB-UniRule"/>
</dbReference>
<dbReference type="Pfam" id="PF00205">
    <property type="entry name" value="TPP_enzyme_M"/>
    <property type="match status" value="1"/>
</dbReference>
<dbReference type="InterPro" id="IPR029061">
    <property type="entry name" value="THDP-binding"/>
</dbReference>
<comment type="domain">
    <text evidence="3">Has 4 domains; the Pyr domain which binds the pyrimidine moiety of the thiamine pyrophosphate cofactor, the FAD-binding domain, the PP-binding domain which binds the pyrophosphate portion of thiamine pyrophosphate and the C-terminal membrane binding region. The C-terminus is held closely against the rest of the protein and covers the active site; during activation it unfolds from the rest of the protein and forms an amphipathic helix upon membrane binding, exposing the active site.</text>
</comment>
<comment type="subcellular location">
    <subcellularLocation>
        <location evidence="3">Cell membrane</location>
        <topology evidence="3">Peripheral membrane protein</topology>
        <orientation evidence="3">Cytoplasmic side</orientation>
    </subcellularLocation>
</comment>
<comment type="subunit">
    <text evidence="3">Homotetramer.</text>
</comment>
<feature type="binding site" evidence="3">
    <location>
        <begin position="250"/>
        <end position="253"/>
    </location>
    <ligand>
        <name>FAD</name>
        <dbReference type="ChEBI" id="CHEBI:57692"/>
    </ligand>
</feature>
<feature type="binding site" evidence="3">
    <location>
        <position position="461"/>
    </location>
    <ligand>
        <name>Mg(2+)</name>
        <dbReference type="ChEBI" id="CHEBI:18420"/>
    </ligand>
</feature>
<evidence type="ECO:0000313" key="8">
    <source>
        <dbReference type="EMBL" id="AXC13237.1"/>
    </source>
</evidence>
<comment type="cofactor">
    <cofactor evidence="3">
        <name>thiamine diphosphate</name>
        <dbReference type="ChEBI" id="CHEBI:58937"/>
    </cofactor>
    <text evidence="3">Binds 1 thiamine pyrophosphate per subunit.</text>
</comment>
<dbReference type="CDD" id="cd02014">
    <property type="entry name" value="TPP_POX"/>
    <property type="match status" value="1"/>
</dbReference>
<dbReference type="PROSITE" id="PS00187">
    <property type="entry name" value="TPP_ENZYMES"/>
    <property type="match status" value="1"/>
</dbReference>
<protein>
    <recommendedName>
        <fullName evidence="3">Pyruvate dehydrogenase [ubiquinone]</fullName>
        <ecNumber evidence="3">1.2.5.1</ecNumber>
    </recommendedName>
    <alternativeName>
        <fullName evidence="3">Pyruvate oxidase</fullName>
        <shortName evidence="3">POX</shortName>
    </alternativeName>
    <alternativeName>
        <fullName evidence="3">Pyruvate:ubiquinone-8 oxidoreductase</fullName>
    </alternativeName>
</protein>
<dbReference type="SUPFAM" id="SSF52467">
    <property type="entry name" value="DHS-like NAD/FAD-binding domain"/>
    <property type="match status" value="1"/>
</dbReference>
<keyword evidence="3" id="KW-0274">FAD</keyword>
<dbReference type="InterPro" id="IPR012001">
    <property type="entry name" value="Thiamin_PyroP_enz_TPP-bd_dom"/>
</dbReference>
<dbReference type="PANTHER" id="PTHR42981">
    <property type="entry name" value="PYRUVATE DEHYDROGENASE [UBIQUINONE]"/>
    <property type="match status" value="1"/>
</dbReference>
<feature type="binding site" evidence="3">
    <location>
        <position position="51"/>
    </location>
    <ligand>
        <name>thiamine diphosphate</name>
        <dbReference type="ChEBI" id="CHEBI:58937"/>
    </ligand>
</feature>
<dbReference type="EC" id="1.2.5.1" evidence="3"/>
<comment type="caution">
    <text evidence="3">Lacks conserved residue(s) required for the propagation of feature annotation.</text>
</comment>
<organism evidence="8 9">
    <name type="scientific">Acidisarcina polymorpha</name>
    <dbReference type="NCBI Taxonomy" id="2211140"/>
    <lineage>
        <taxon>Bacteria</taxon>
        <taxon>Pseudomonadati</taxon>
        <taxon>Acidobacteriota</taxon>
        <taxon>Terriglobia</taxon>
        <taxon>Terriglobales</taxon>
        <taxon>Acidobacteriaceae</taxon>
        <taxon>Acidisarcina</taxon>
    </lineage>
</organism>
<dbReference type="GO" id="GO:0048039">
    <property type="term" value="F:ubiquinone binding"/>
    <property type="evidence" value="ECO:0007669"/>
    <property type="project" value="UniProtKB-UniRule"/>
</dbReference>
<comment type="catalytic activity">
    <reaction evidence="3">
        <text>a ubiquinone + pyruvate + H2O = a ubiquinol + acetate + CO2</text>
        <dbReference type="Rhea" id="RHEA:27405"/>
        <dbReference type="Rhea" id="RHEA-COMP:9565"/>
        <dbReference type="Rhea" id="RHEA-COMP:9566"/>
        <dbReference type="ChEBI" id="CHEBI:15361"/>
        <dbReference type="ChEBI" id="CHEBI:15377"/>
        <dbReference type="ChEBI" id="CHEBI:16389"/>
        <dbReference type="ChEBI" id="CHEBI:16526"/>
        <dbReference type="ChEBI" id="CHEBI:17976"/>
        <dbReference type="ChEBI" id="CHEBI:30089"/>
        <dbReference type="EC" id="1.2.5.1"/>
    </reaction>
</comment>
<feature type="region of interest" description="Membrane-binding domain" evidence="3">
    <location>
        <begin position="532"/>
        <end position="573"/>
    </location>
</feature>
<sequence length="585" mass="62809">MSRMTLGELLIETLAQAGVKRIYGVPGDSLNAVTDVIRRNKNIEWSHVRNEEAGAFAAGAEAHLTGQLAVCAGSCGPGNLHLINGLYDAHRSRVPVLAIAAQIPSTEIGSNYFQETHPEVLYRECSHYVEVISTAEQMPLVLQRAMQTAISMRGVAVVVLPGDLAGHEASVTPPRISWPNPVTLPSAAEIEQLAALLNQGRKVTILGGAGCAGAHSELLEVAAKLKAPIVHSLRGKEFIEYDNPFDVGLTGLLGFESGAYAIMDADVLLMLGTDFPYRAFLPQKATVIQIDIRGEQLGRRVKLDLGLVGDVRATLAAVSPRLNDKGESTHLDKSIQHYRHMRQTLDDLAKGEAGERPIHPQYLAKVLNEVAAEDAIFTCDVGTPVLWAARYLQMNGKRRLLGSFNHGSMANALSQALGAQSAFPGRQVISMSGDGGLAMLMGEILTLRQMNLPVKIVLFQNNALGFVELEMKAAGILAFGTDLVNPDFSDIGRAAGLLGLRAETADQVRPMLQQALAHDGPALVEVLVNRQELSIPPTITSAQAKGFSLYMMRAVLSGRGDEVLDLASPNTLKELIEVAKENLLA</sequence>
<keyword evidence="3 8" id="KW-0830">Ubiquinone</keyword>
<keyword evidence="3" id="KW-0460">Magnesium</keyword>
<dbReference type="InterPro" id="IPR029035">
    <property type="entry name" value="DHS-like_NAD/FAD-binding_dom"/>
</dbReference>
<keyword evidence="2 3" id="KW-0786">Thiamine pyrophosphate</keyword>
<comment type="function">
    <text evidence="3">A peripheral cell membrane enzyme that catalyzes the oxidative decarboxylation of pyruvate to form acetate and CO(2). It channels electrons from the cytoplasm to the respiratory chain at the cell membrane via ubiquinone.</text>
</comment>
<proteinExistence type="inferred from homology"/>
<evidence type="ECO:0000256" key="3">
    <source>
        <dbReference type="HAMAP-Rule" id="MF_00850"/>
    </source>
</evidence>
<dbReference type="Gene3D" id="3.40.50.1220">
    <property type="entry name" value="TPP-binding domain"/>
    <property type="match status" value="1"/>
</dbReference>
<accession>A0A2Z5G3H9</accession>
<dbReference type="NCBIfam" id="NF006591">
    <property type="entry name" value="PRK09124.1"/>
    <property type="match status" value="1"/>
</dbReference>
<feature type="domain" description="Thiamine pyrophosphate enzyme N-terminal TPP-binding" evidence="7">
    <location>
        <begin position="4"/>
        <end position="115"/>
    </location>
</feature>
<keyword evidence="3" id="KW-0547">Nucleotide-binding</keyword>
<dbReference type="GO" id="GO:0030976">
    <property type="term" value="F:thiamine pyrophosphate binding"/>
    <property type="evidence" value="ECO:0007669"/>
    <property type="project" value="UniProtKB-UniRule"/>
</dbReference>
<evidence type="ECO:0000259" key="7">
    <source>
        <dbReference type="Pfam" id="PF02776"/>
    </source>
</evidence>
<comment type="similarity">
    <text evidence="1 3 4">Belongs to the TPP enzyme family.</text>
</comment>
<comment type="activity regulation">
    <text evidence="3">The C-terminus inhibits activity; it has to move for the enzyme to be active. Activated by lipid-binding, which occurs via the C-terminus.</text>
</comment>
<dbReference type="GO" id="GO:0000287">
    <property type="term" value="F:magnesium ion binding"/>
    <property type="evidence" value="ECO:0007669"/>
    <property type="project" value="UniProtKB-UniRule"/>
</dbReference>
<feature type="binding site" evidence="3">
    <location>
        <begin position="273"/>
        <end position="277"/>
    </location>
    <ligand>
        <name>FAD</name>
        <dbReference type="ChEBI" id="CHEBI:57692"/>
    </ligand>
</feature>
<keyword evidence="9" id="KW-1185">Reference proteome</keyword>
<evidence type="ECO:0000259" key="5">
    <source>
        <dbReference type="Pfam" id="PF00205"/>
    </source>
</evidence>
<evidence type="ECO:0000256" key="2">
    <source>
        <dbReference type="ARBA" id="ARBA00023052"/>
    </source>
</evidence>
<dbReference type="InterPro" id="IPR047212">
    <property type="entry name" value="TPP_POXB-like"/>
</dbReference>
<feature type="binding site" evidence="3">
    <location>
        <begin position="434"/>
        <end position="436"/>
    </location>
    <ligand>
        <name>thiamine diphosphate</name>
        <dbReference type="ChEBI" id="CHEBI:58937"/>
    </ligand>
</feature>
<feature type="region of interest" description="FAD-binding domain" evidence="3">
    <location>
        <begin position="182"/>
        <end position="333"/>
    </location>
</feature>
<dbReference type="InterPro" id="IPR000399">
    <property type="entry name" value="TPP-bd_CS"/>
</dbReference>
<dbReference type="EMBL" id="CP030840">
    <property type="protein sequence ID" value="AXC13237.1"/>
    <property type="molecule type" value="Genomic_DNA"/>
</dbReference>
<dbReference type="GO" id="GO:0042867">
    <property type="term" value="P:pyruvate catabolic process"/>
    <property type="evidence" value="ECO:0007669"/>
    <property type="project" value="UniProtKB-UniRule"/>
</dbReference>
<dbReference type="AlphaFoldDB" id="A0A2Z5G3H9"/>
<dbReference type="CDD" id="cd07039">
    <property type="entry name" value="TPP_PYR_POX"/>
    <property type="match status" value="1"/>
</dbReference>
<reference evidence="8 9" key="1">
    <citation type="journal article" date="2018" name="Front. Microbiol.">
        <title>Hydrolytic Capabilities as a Key to Environmental Success: Chitinolytic and Cellulolytic Acidobacteria From Acidic Sub-arctic Soils and Boreal Peatlands.</title>
        <authorList>
            <person name="Belova S.E."/>
            <person name="Ravin N.V."/>
            <person name="Pankratov T.A."/>
            <person name="Rakitin A.L."/>
            <person name="Ivanova A.A."/>
            <person name="Beletsky A.V."/>
            <person name="Mardanov A.V."/>
            <person name="Sinninghe Damste J.S."/>
            <person name="Dedysh S.N."/>
        </authorList>
    </citation>
    <scope>NUCLEOTIDE SEQUENCE [LARGE SCALE GENOMIC DNA]</scope>
    <source>
        <strain evidence="8 9">SBC82</strain>
    </source>
</reference>
<feature type="domain" description="Thiamine pyrophosphate enzyme central" evidence="5">
    <location>
        <begin position="190"/>
        <end position="317"/>
    </location>
</feature>
<evidence type="ECO:0000256" key="1">
    <source>
        <dbReference type="ARBA" id="ARBA00007812"/>
    </source>
</evidence>
<keyword evidence="3" id="KW-0560">Oxidoreductase</keyword>
<keyword evidence="3" id="KW-0479">Metal-binding</keyword>
<dbReference type="Gene3D" id="3.40.50.970">
    <property type="match status" value="2"/>
</dbReference>
<evidence type="ECO:0000256" key="4">
    <source>
        <dbReference type="RuleBase" id="RU362132"/>
    </source>
</evidence>
<dbReference type="InterPro" id="IPR047211">
    <property type="entry name" value="POXB-like"/>
</dbReference>
<name>A0A2Z5G3H9_9BACT</name>
<comment type="cofactor">
    <cofactor evidence="3">
        <name>Mg(2+)</name>
        <dbReference type="ChEBI" id="CHEBI:18420"/>
    </cofactor>
    <text evidence="3">Binds 1 Mg(2+) ion per subunit.</text>
</comment>
<dbReference type="SUPFAM" id="SSF52518">
    <property type="entry name" value="Thiamin diphosphate-binding fold (THDP-binding)"/>
    <property type="match status" value="2"/>
</dbReference>
<keyword evidence="3" id="KW-0472">Membrane</keyword>
<evidence type="ECO:0000259" key="6">
    <source>
        <dbReference type="Pfam" id="PF02775"/>
    </source>
</evidence>
<dbReference type="KEGG" id="abas:ACPOL_3958"/>
<dbReference type="InterPro" id="IPR044261">
    <property type="entry name" value="Pyruvate_dehydrogenase"/>
</dbReference>
<dbReference type="InterPro" id="IPR011766">
    <property type="entry name" value="TPP_enzyme_TPP-bd"/>
</dbReference>
<dbReference type="HAMAP" id="MF_00850">
    <property type="entry name" value="POX"/>
    <property type="match status" value="1"/>
</dbReference>
<dbReference type="Proteomes" id="UP000253606">
    <property type="component" value="Chromosome"/>
</dbReference>
<dbReference type="GO" id="GO:0052737">
    <property type="term" value="F:pyruvate dehydrogenase (quinone) activity"/>
    <property type="evidence" value="ECO:0007669"/>
    <property type="project" value="UniProtKB-UniRule"/>
</dbReference>
<keyword evidence="3 8" id="KW-0670">Pyruvate</keyword>
<keyword evidence="3" id="KW-1003">Cell membrane</keyword>
<dbReference type="InterPro" id="IPR047210">
    <property type="entry name" value="TPP_PYR_POXB-like"/>
</dbReference>
<dbReference type="InterPro" id="IPR012000">
    <property type="entry name" value="Thiamin_PyroP_enz_cen_dom"/>
</dbReference>
<keyword evidence="3" id="KW-0446">Lipid-binding</keyword>
<gene>
    <name evidence="3" type="primary">poxB</name>
    <name evidence="8" type="ORF">ACPOL_3958</name>
</gene>
<keyword evidence="3" id="KW-0285">Flavoprotein</keyword>
<feature type="binding site" evidence="3">
    <location>
        <position position="291"/>
    </location>
    <ligand>
        <name>FAD</name>
        <dbReference type="ChEBI" id="CHEBI:57692"/>
    </ligand>
</feature>
<feature type="domain" description="Thiamine pyrophosphate enzyme TPP-binding" evidence="6">
    <location>
        <begin position="380"/>
        <end position="526"/>
    </location>
</feature>
<dbReference type="Pfam" id="PF02775">
    <property type="entry name" value="TPP_enzyme_C"/>
    <property type="match status" value="1"/>
</dbReference>
<feature type="binding site" evidence="3">
    <location>
        <begin position="407"/>
        <end position="409"/>
    </location>
    <ligand>
        <name>thiamine diphosphate</name>
        <dbReference type="ChEBI" id="CHEBI:58937"/>
    </ligand>
</feature>
<feature type="binding site" evidence="3">
    <location>
        <begin position="461"/>
        <end position="467"/>
    </location>
    <ligand>
        <name>thiamine diphosphate</name>
        <dbReference type="ChEBI" id="CHEBI:58937"/>
    </ligand>
</feature>
<feature type="binding site" evidence="3">
    <location>
        <position position="434"/>
    </location>
    <ligand>
        <name>Mg(2+)</name>
        <dbReference type="ChEBI" id="CHEBI:18420"/>
    </ligand>
</feature>
<dbReference type="PANTHER" id="PTHR42981:SF2">
    <property type="entry name" value="PYRUVATE DEHYDROGENASE [UBIQUINONE]"/>
    <property type="match status" value="1"/>
</dbReference>
<dbReference type="GO" id="GO:0005886">
    <property type="term" value="C:plasma membrane"/>
    <property type="evidence" value="ECO:0007669"/>
    <property type="project" value="UniProtKB-SubCell"/>
</dbReference>
<dbReference type="OrthoDB" id="4494979at2"/>
<evidence type="ECO:0000313" key="9">
    <source>
        <dbReference type="Proteomes" id="UP000253606"/>
    </source>
</evidence>